<keyword evidence="2" id="KW-1185">Reference proteome</keyword>
<name>A0ACB8AH88_9AGAM</name>
<reference evidence="1" key="1">
    <citation type="journal article" date="2021" name="New Phytol.">
        <title>Evolutionary innovations through gain and loss of genes in the ectomycorrhizal Boletales.</title>
        <authorList>
            <person name="Wu G."/>
            <person name="Miyauchi S."/>
            <person name="Morin E."/>
            <person name="Kuo A."/>
            <person name="Drula E."/>
            <person name="Varga T."/>
            <person name="Kohler A."/>
            <person name="Feng B."/>
            <person name="Cao Y."/>
            <person name="Lipzen A."/>
            <person name="Daum C."/>
            <person name="Hundley H."/>
            <person name="Pangilinan J."/>
            <person name="Johnson J."/>
            <person name="Barry K."/>
            <person name="LaButti K."/>
            <person name="Ng V."/>
            <person name="Ahrendt S."/>
            <person name="Min B."/>
            <person name="Choi I.G."/>
            <person name="Park H."/>
            <person name="Plett J.M."/>
            <person name="Magnuson J."/>
            <person name="Spatafora J.W."/>
            <person name="Nagy L.G."/>
            <person name="Henrissat B."/>
            <person name="Grigoriev I.V."/>
            <person name="Yang Z.L."/>
            <person name="Xu J."/>
            <person name="Martin F.M."/>
        </authorList>
    </citation>
    <scope>NUCLEOTIDE SEQUENCE</scope>
    <source>
        <strain evidence="1">ATCC 28755</strain>
    </source>
</reference>
<proteinExistence type="predicted"/>
<evidence type="ECO:0000313" key="1">
    <source>
        <dbReference type="EMBL" id="KAH7912316.1"/>
    </source>
</evidence>
<comment type="caution">
    <text evidence="1">The sequence shown here is derived from an EMBL/GenBank/DDBJ whole genome shotgun (WGS) entry which is preliminary data.</text>
</comment>
<evidence type="ECO:0000313" key="2">
    <source>
        <dbReference type="Proteomes" id="UP000790377"/>
    </source>
</evidence>
<protein>
    <submittedName>
        <fullName evidence="1">Uncharacterized protein</fullName>
    </submittedName>
</protein>
<accession>A0ACB8AH88</accession>
<dbReference type="Proteomes" id="UP000790377">
    <property type="component" value="Unassembled WGS sequence"/>
</dbReference>
<organism evidence="1 2">
    <name type="scientific">Hygrophoropsis aurantiaca</name>
    <dbReference type="NCBI Taxonomy" id="72124"/>
    <lineage>
        <taxon>Eukaryota</taxon>
        <taxon>Fungi</taxon>
        <taxon>Dikarya</taxon>
        <taxon>Basidiomycota</taxon>
        <taxon>Agaricomycotina</taxon>
        <taxon>Agaricomycetes</taxon>
        <taxon>Agaricomycetidae</taxon>
        <taxon>Boletales</taxon>
        <taxon>Coniophorineae</taxon>
        <taxon>Hygrophoropsidaceae</taxon>
        <taxon>Hygrophoropsis</taxon>
    </lineage>
</organism>
<gene>
    <name evidence="1" type="ORF">BJ138DRAFT_1231595</name>
</gene>
<dbReference type="EMBL" id="MU267654">
    <property type="protein sequence ID" value="KAH7912316.1"/>
    <property type="molecule type" value="Genomic_DNA"/>
</dbReference>
<sequence length="1241" mass="127522">MTVSELQACNAPQVRTNSSEAAEKDADFLALRLLNKRARVNLSPQPFDLSPVKGRLSLFSTANSKGWFAAVIREESLQFSIILAPLADLHLAFAEATTDNDKTFQPQRKLPLNGFIPTTAVFACNDTRLLVGVTEGSIAVYDTANLFSPGNVAIAPSHTFPSSIGSTLLSILPNPGDIPSLVAVSRDCSQNPTDLCVELFDVQTFESAGGWRGGGSPGTTVTSISWSPKGKQLALGLQCGDIVTFSPSTMSSPKSIIPHPPRASNQSVISNVWLTSSSFFAIYGPQDNLAPDSEQSHFHVSLDSKTNTAADIKFASPYLPFPGLRPPGAFIITLRNWEPAKTLIFAGDSTSSDVGVMASLADASDEVWCNLSLEETSSPSLPLDKDMNDTVLVGLELDLTNVATFHHTAASGEELDLPPPPIIYAYVSDGTILGWNVLNIKGTPYPEIIPPTLTEPMESSTEMVMAPAVTSPSLAVQSSTSQSSQPSGFGQSSSPFGQRSASVVGVMASLADASDEVWCNLSLEETSSPSLPLDKDMNDTVLVGLELDLTNVATFHHTAASGEELDLPPPPIIYAYVSDGTILGWNVLNIKGTPYPEIIPPTLTEPMESSTEMVMAPAVTSPSLAVQSSTSQSSQPSGFGQSSSPFGQRSAFGEPPFASQSSSVFGQSAFGHQSFTLPSTSASPSFGQTSFGQSPSTSSQLPTSMRGFGSTMTSTASGSTAVTGGFADDAPSFGGLSLGGGLATSSVKPGDIFGNLSEHPAPVSSPSESLIKPAMGFGAFGSTEQRSAFESAQKSTQSAFGQNTLAAKPESSFGKSSFGSKSSSVFGQSTFGQPSLSAQPAFGKTGFGQVGPSAFGFNAATATAPIAASAPASGGFGAFASKSPTTFGSALSHTATPTKPVWTTGETNTIKSSAISNVFGQNSESSTGKTAAPVSAFTPKLAAPISAFAPRESPALRDENRSPSPVANAQEEPPTTPAFKSSTTAPTAGAFGQLKSSPSAFYKPASGFGVGSETSSNSAFFHPPKSVEDKPVSASALSSTPSVTPVKATAGTPTFGSSSMPGMIAKSPFGPPAPQTPVSPSTLPASTGAFSAFSSGGGFNAFSGSGTKSFGDLLRTGGDDAKDPSKNDASVFQVADPSGNMSAVKSSSPEASSINKDAISPQVVTSAVADARNSPPPAQSVAATDIQPTTSISTRVKRDEGEPAESATRVEPGKTPSTASASSASTDSFVEVSANDHEETG</sequence>